<feature type="transmembrane region" description="Helical" evidence="1">
    <location>
        <begin position="17"/>
        <end position="35"/>
    </location>
</feature>
<dbReference type="AlphaFoldDB" id="A0A6C0KW06"/>
<accession>A0A6C0KW06</accession>
<keyword evidence="1" id="KW-0812">Transmembrane</keyword>
<protein>
    <submittedName>
        <fullName evidence="2">Uncharacterized protein</fullName>
    </submittedName>
</protein>
<feature type="transmembrane region" description="Helical" evidence="1">
    <location>
        <begin position="64"/>
        <end position="85"/>
    </location>
</feature>
<keyword evidence="1" id="KW-1133">Transmembrane helix</keyword>
<dbReference type="EMBL" id="MN740971">
    <property type="protein sequence ID" value="QHU20684.1"/>
    <property type="molecule type" value="Genomic_DNA"/>
</dbReference>
<evidence type="ECO:0000313" key="2">
    <source>
        <dbReference type="EMBL" id="QHU20684.1"/>
    </source>
</evidence>
<organism evidence="2">
    <name type="scientific">viral metagenome</name>
    <dbReference type="NCBI Taxonomy" id="1070528"/>
    <lineage>
        <taxon>unclassified sequences</taxon>
        <taxon>metagenomes</taxon>
        <taxon>organismal metagenomes</taxon>
    </lineage>
</organism>
<keyword evidence="1" id="KW-0472">Membrane</keyword>
<proteinExistence type="predicted"/>
<reference evidence="2" key="1">
    <citation type="journal article" date="2020" name="Nature">
        <title>Giant virus diversity and host interactions through global metagenomics.</title>
        <authorList>
            <person name="Schulz F."/>
            <person name="Roux S."/>
            <person name="Paez-Espino D."/>
            <person name="Jungbluth S."/>
            <person name="Walsh D.A."/>
            <person name="Denef V.J."/>
            <person name="McMahon K.D."/>
            <person name="Konstantinidis K.T."/>
            <person name="Eloe-Fadrosh E.A."/>
            <person name="Kyrpides N.C."/>
            <person name="Woyke T."/>
        </authorList>
    </citation>
    <scope>NUCLEOTIDE SEQUENCE</scope>
    <source>
        <strain evidence="2">GVMAG-S-3300013093-109</strain>
    </source>
</reference>
<evidence type="ECO:0000256" key="1">
    <source>
        <dbReference type="SAM" id="Phobius"/>
    </source>
</evidence>
<name>A0A6C0KW06_9ZZZZ</name>
<sequence>MSFLHQFFYYEQEEMSLLIYSGLLYLLGISIILYFKPELMFSKDGNWKEFGLGRNKLKYTWMPFWLFTILWAILSYLITLMIASITGLSGASNNTDVIVSNDILAPQNVSTKAMSPVLSKKKPSSMNEMKRGYYILDASETVKKGVPKYIYLGPEAPNLVYHNMTSNGEMHNALHNDQMESSDLE</sequence>